<dbReference type="InterPro" id="IPR036038">
    <property type="entry name" value="Aminotransferase-like"/>
</dbReference>
<gene>
    <name evidence="2" type="ORF">NIES593_22975</name>
</gene>
<proteinExistence type="inferred from homology"/>
<evidence type="ECO:0000256" key="1">
    <source>
        <dbReference type="ARBA" id="ARBA00009320"/>
    </source>
</evidence>
<dbReference type="InterPro" id="IPR001544">
    <property type="entry name" value="Aminotrans_IV"/>
</dbReference>
<dbReference type="GO" id="GO:0005829">
    <property type="term" value="C:cytosol"/>
    <property type="evidence" value="ECO:0007669"/>
    <property type="project" value="TreeGrafter"/>
</dbReference>
<dbReference type="GO" id="GO:0046394">
    <property type="term" value="P:carboxylic acid biosynthetic process"/>
    <property type="evidence" value="ECO:0007669"/>
    <property type="project" value="UniProtKB-ARBA"/>
</dbReference>
<dbReference type="RefSeq" id="WP_073601782.1">
    <property type="nucleotide sequence ID" value="NZ_MRCB01000062.1"/>
</dbReference>
<dbReference type="AlphaFoldDB" id="A0A1U7H6W2"/>
<dbReference type="STRING" id="1921803.NIES593_22975"/>
<dbReference type="PANTHER" id="PTHR42743:SF11">
    <property type="entry name" value="AMINODEOXYCHORISMATE LYASE"/>
    <property type="match status" value="1"/>
</dbReference>
<dbReference type="EMBL" id="MRCB01000062">
    <property type="protein sequence ID" value="OKH17545.1"/>
    <property type="molecule type" value="Genomic_DNA"/>
</dbReference>
<reference evidence="2 3" key="1">
    <citation type="submission" date="2016-11" db="EMBL/GenBank/DDBJ databases">
        <title>Draft Genome Sequences of Nine Cyanobacterial Strains from Diverse Habitats.</title>
        <authorList>
            <person name="Zhu T."/>
            <person name="Hou S."/>
            <person name="Lu X."/>
            <person name="Hess W.R."/>
        </authorList>
    </citation>
    <scope>NUCLEOTIDE SEQUENCE [LARGE SCALE GENOMIC DNA]</scope>
    <source>
        <strain evidence="2 3">NIES-593</strain>
    </source>
</reference>
<comment type="similarity">
    <text evidence="1">Belongs to the class-IV pyridoxal-phosphate-dependent aminotransferase family.</text>
</comment>
<organism evidence="2 3">
    <name type="scientific">Hydrococcus rivularis NIES-593</name>
    <dbReference type="NCBI Taxonomy" id="1921803"/>
    <lineage>
        <taxon>Bacteria</taxon>
        <taxon>Bacillati</taxon>
        <taxon>Cyanobacteriota</taxon>
        <taxon>Cyanophyceae</taxon>
        <taxon>Pleurocapsales</taxon>
        <taxon>Hydrococcaceae</taxon>
        <taxon>Hydrococcus</taxon>
    </lineage>
</organism>
<dbReference type="InterPro" id="IPR043131">
    <property type="entry name" value="BCAT-like_N"/>
</dbReference>
<dbReference type="OrthoDB" id="451849at2"/>
<protein>
    <submittedName>
        <fullName evidence="2">4-amino-4-deoxychorismate lyase</fullName>
    </submittedName>
</protein>
<keyword evidence="3" id="KW-1185">Reference proteome</keyword>
<evidence type="ECO:0000313" key="3">
    <source>
        <dbReference type="Proteomes" id="UP000186868"/>
    </source>
</evidence>
<dbReference type="InterPro" id="IPR050571">
    <property type="entry name" value="Class-IV_PLP-Dep_Aminotrnsfr"/>
</dbReference>
<accession>A0A1U7H6W2</accession>
<dbReference type="SUPFAM" id="SSF56752">
    <property type="entry name" value="D-aminoacid aminotransferase-like PLP-dependent enzymes"/>
    <property type="match status" value="1"/>
</dbReference>
<dbReference type="Gene3D" id="3.20.10.10">
    <property type="entry name" value="D-amino Acid Aminotransferase, subunit A, domain 2"/>
    <property type="match status" value="1"/>
</dbReference>
<sequence>MFWYDGELIEGDSLSIGIDDPGLLYGATVFTTLRVYDRSLDRPLTHWQLHCDRLRHSIQAFEWQLPDWRRLRQGAEILLTYYPVLRIAIFADGREWIIGRSLPVDLKERQQQGIVGWVADESLYRRSLAAYKTGNYLSAWLALQKAQKLGAKEAILLDEAGNWLETSTGNLWGWKEGCWWTPALEEKLLSGIARSQLIEWLQSQNIPVKQNRWTPEFVRDLEAIAYSNSVMEIIPFSLIIHPLGKQFLNRNLLALEHLRSYFLT</sequence>
<dbReference type="Proteomes" id="UP000186868">
    <property type="component" value="Unassembled WGS sequence"/>
</dbReference>
<keyword evidence="2" id="KW-0456">Lyase</keyword>
<dbReference type="PANTHER" id="PTHR42743">
    <property type="entry name" value="AMINO-ACID AMINOTRANSFERASE"/>
    <property type="match status" value="1"/>
</dbReference>
<dbReference type="InterPro" id="IPR043132">
    <property type="entry name" value="BCAT-like_C"/>
</dbReference>
<dbReference type="GO" id="GO:0016829">
    <property type="term" value="F:lyase activity"/>
    <property type="evidence" value="ECO:0007669"/>
    <property type="project" value="UniProtKB-KW"/>
</dbReference>
<dbReference type="Gene3D" id="3.30.470.10">
    <property type="match status" value="1"/>
</dbReference>
<evidence type="ECO:0000313" key="2">
    <source>
        <dbReference type="EMBL" id="OKH17545.1"/>
    </source>
</evidence>
<dbReference type="Pfam" id="PF01063">
    <property type="entry name" value="Aminotran_4"/>
    <property type="match status" value="1"/>
</dbReference>
<name>A0A1U7H6W2_9CYAN</name>
<comment type="caution">
    <text evidence="2">The sequence shown here is derived from an EMBL/GenBank/DDBJ whole genome shotgun (WGS) entry which is preliminary data.</text>
</comment>